<evidence type="ECO:0000313" key="3">
    <source>
        <dbReference type="EMBL" id="KAA8521114.1"/>
    </source>
</evidence>
<accession>A0A5J4ZTE0</accession>
<dbReference type="EMBL" id="CM018048">
    <property type="protein sequence ID" value="KAA8521114.1"/>
    <property type="molecule type" value="Genomic_DNA"/>
</dbReference>
<keyword evidence="4" id="KW-1185">Reference proteome</keyword>
<dbReference type="InterPro" id="IPR046960">
    <property type="entry name" value="PPR_At4g14850-like_plant"/>
</dbReference>
<dbReference type="Gene3D" id="1.25.40.10">
    <property type="entry name" value="Tetratricopeptide repeat domain"/>
    <property type="match status" value="1"/>
</dbReference>
<keyword evidence="1" id="KW-0677">Repeat</keyword>
<dbReference type="GO" id="GO:0003723">
    <property type="term" value="F:RNA binding"/>
    <property type="evidence" value="ECO:0007669"/>
    <property type="project" value="InterPro"/>
</dbReference>
<name>A0A5J4ZTE0_9ASTE</name>
<gene>
    <name evidence="3" type="ORF">F0562_011733</name>
</gene>
<evidence type="ECO:0000313" key="4">
    <source>
        <dbReference type="Proteomes" id="UP000325577"/>
    </source>
</evidence>
<sequence>MPCTGQAKESLQFFVQMNVKPDATTFVALLSACSHAGMVEEGTKIFGAMFENYGIAPQLDHFACMVDILGRAGKILEAEKLIRKMPMEPDSVVWSAMLGACGSYNDAGLVRKEMKGLGVRKKPGLSWIEIGNWVHEFASGGQQHPQGEAIRANLEELVGQLKNLGLCT</sequence>
<proteinExistence type="predicted"/>
<dbReference type="Pfam" id="PF13812">
    <property type="entry name" value="PPR_3"/>
    <property type="match status" value="1"/>
</dbReference>
<evidence type="ECO:0000256" key="1">
    <source>
        <dbReference type="ARBA" id="ARBA00022737"/>
    </source>
</evidence>
<dbReference type="NCBIfam" id="TIGR00756">
    <property type="entry name" value="PPR"/>
    <property type="match status" value="1"/>
</dbReference>
<evidence type="ECO:0008006" key="5">
    <source>
        <dbReference type="Google" id="ProtNLM"/>
    </source>
</evidence>
<dbReference type="InterPro" id="IPR011990">
    <property type="entry name" value="TPR-like_helical_dom_sf"/>
</dbReference>
<organism evidence="3 4">
    <name type="scientific">Nyssa sinensis</name>
    <dbReference type="NCBI Taxonomy" id="561372"/>
    <lineage>
        <taxon>Eukaryota</taxon>
        <taxon>Viridiplantae</taxon>
        <taxon>Streptophyta</taxon>
        <taxon>Embryophyta</taxon>
        <taxon>Tracheophyta</taxon>
        <taxon>Spermatophyta</taxon>
        <taxon>Magnoliopsida</taxon>
        <taxon>eudicotyledons</taxon>
        <taxon>Gunneridae</taxon>
        <taxon>Pentapetalae</taxon>
        <taxon>asterids</taxon>
        <taxon>Cornales</taxon>
        <taxon>Nyssaceae</taxon>
        <taxon>Nyssa</taxon>
    </lineage>
</organism>
<dbReference type="InterPro" id="IPR002885">
    <property type="entry name" value="PPR_rpt"/>
</dbReference>
<dbReference type="PANTHER" id="PTHR47926:SF382">
    <property type="entry name" value="PENTACOTRIPEPTIDE-REPEAT REGION OF PRORP DOMAIN-CONTAINING PROTEIN"/>
    <property type="match status" value="1"/>
</dbReference>
<dbReference type="PANTHER" id="PTHR47926">
    <property type="entry name" value="PENTATRICOPEPTIDE REPEAT-CONTAINING PROTEIN"/>
    <property type="match status" value="1"/>
</dbReference>
<dbReference type="GO" id="GO:0009451">
    <property type="term" value="P:RNA modification"/>
    <property type="evidence" value="ECO:0007669"/>
    <property type="project" value="InterPro"/>
</dbReference>
<dbReference type="PROSITE" id="PS51375">
    <property type="entry name" value="PPR"/>
    <property type="match status" value="1"/>
</dbReference>
<dbReference type="Proteomes" id="UP000325577">
    <property type="component" value="Linkage Group LG5"/>
</dbReference>
<feature type="repeat" description="PPR" evidence="2">
    <location>
        <begin position="22"/>
        <end position="57"/>
    </location>
</feature>
<reference evidence="3 4" key="1">
    <citation type="submission" date="2019-09" db="EMBL/GenBank/DDBJ databases">
        <title>A chromosome-level genome assembly of the Chinese tupelo Nyssa sinensis.</title>
        <authorList>
            <person name="Yang X."/>
            <person name="Kang M."/>
            <person name="Yang Y."/>
            <person name="Xiong H."/>
            <person name="Wang M."/>
            <person name="Zhang Z."/>
            <person name="Wang Z."/>
            <person name="Wu H."/>
            <person name="Ma T."/>
            <person name="Liu J."/>
            <person name="Xi Z."/>
        </authorList>
    </citation>
    <scope>NUCLEOTIDE SEQUENCE [LARGE SCALE GENOMIC DNA]</scope>
    <source>
        <strain evidence="3">J267</strain>
        <tissue evidence="3">Leaf</tissue>
    </source>
</reference>
<protein>
    <recommendedName>
        <fullName evidence="5">Pentacotripeptide-repeat region of PRORP domain-containing protein</fullName>
    </recommendedName>
</protein>
<dbReference type="AlphaFoldDB" id="A0A5J4ZTE0"/>
<dbReference type="OrthoDB" id="185373at2759"/>
<evidence type="ECO:0000256" key="2">
    <source>
        <dbReference type="PROSITE-ProRule" id="PRU00708"/>
    </source>
</evidence>